<dbReference type="AlphaFoldDB" id="A0A0E9PWY8"/>
<evidence type="ECO:0000313" key="1">
    <source>
        <dbReference type="EMBL" id="JAH08610.1"/>
    </source>
</evidence>
<dbReference type="EMBL" id="GBXM01099967">
    <property type="protein sequence ID" value="JAH08610.1"/>
    <property type="molecule type" value="Transcribed_RNA"/>
</dbReference>
<accession>A0A0E9PWY8</accession>
<sequence length="51" mass="6212">MLQGEKYNDFLCTIIMQLGKKLFFSIYFINKQQKSLFTMIKNNYEIKQQIQ</sequence>
<reference evidence="1" key="1">
    <citation type="submission" date="2014-11" db="EMBL/GenBank/DDBJ databases">
        <authorList>
            <person name="Amaro Gonzalez C."/>
        </authorList>
    </citation>
    <scope>NUCLEOTIDE SEQUENCE</scope>
</reference>
<name>A0A0E9PWY8_ANGAN</name>
<reference evidence="1" key="2">
    <citation type="journal article" date="2015" name="Fish Shellfish Immunol.">
        <title>Early steps in the European eel (Anguilla anguilla)-Vibrio vulnificus interaction in the gills: Role of the RtxA13 toxin.</title>
        <authorList>
            <person name="Callol A."/>
            <person name="Pajuelo D."/>
            <person name="Ebbesson L."/>
            <person name="Teles M."/>
            <person name="MacKenzie S."/>
            <person name="Amaro C."/>
        </authorList>
    </citation>
    <scope>NUCLEOTIDE SEQUENCE</scope>
</reference>
<organism evidence="1">
    <name type="scientific">Anguilla anguilla</name>
    <name type="common">European freshwater eel</name>
    <name type="synonym">Muraena anguilla</name>
    <dbReference type="NCBI Taxonomy" id="7936"/>
    <lineage>
        <taxon>Eukaryota</taxon>
        <taxon>Metazoa</taxon>
        <taxon>Chordata</taxon>
        <taxon>Craniata</taxon>
        <taxon>Vertebrata</taxon>
        <taxon>Euteleostomi</taxon>
        <taxon>Actinopterygii</taxon>
        <taxon>Neopterygii</taxon>
        <taxon>Teleostei</taxon>
        <taxon>Anguilliformes</taxon>
        <taxon>Anguillidae</taxon>
        <taxon>Anguilla</taxon>
    </lineage>
</organism>
<proteinExistence type="predicted"/>
<protein>
    <submittedName>
        <fullName evidence="1">Uncharacterized protein</fullName>
    </submittedName>
</protein>